<dbReference type="EMBL" id="MT144758">
    <property type="protein sequence ID" value="QJH98922.1"/>
    <property type="molecule type" value="Genomic_DNA"/>
</dbReference>
<evidence type="ECO:0000256" key="1">
    <source>
        <dbReference type="SAM" id="Coils"/>
    </source>
</evidence>
<reference evidence="2" key="1">
    <citation type="submission" date="2020-03" db="EMBL/GenBank/DDBJ databases">
        <title>The deep terrestrial virosphere.</title>
        <authorList>
            <person name="Holmfeldt K."/>
            <person name="Nilsson E."/>
            <person name="Simone D."/>
            <person name="Lopez-Fernandez M."/>
            <person name="Wu X."/>
            <person name="de Brujin I."/>
            <person name="Lundin D."/>
            <person name="Andersson A."/>
            <person name="Bertilsson S."/>
            <person name="Dopson M."/>
        </authorList>
    </citation>
    <scope>NUCLEOTIDE SEQUENCE</scope>
    <source>
        <strain evidence="2">TM448A01998</strain>
        <strain evidence="3">TM448B01424</strain>
    </source>
</reference>
<evidence type="ECO:0000313" key="3">
    <source>
        <dbReference type="EMBL" id="QJH98922.1"/>
    </source>
</evidence>
<gene>
    <name evidence="2" type="ORF">TM448A01998_0010</name>
    <name evidence="3" type="ORF">TM448B01424_0018</name>
</gene>
<proteinExistence type="predicted"/>
<accession>A0A6H1ZUJ6</accession>
<sequence length="57" mass="6136">MAEKCCTCGVVDGHTSACPEKQIAELEAQLAEAREDNRLLRQEAKALLSELEGSDAC</sequence>
<evidence type="ECO:0000313" key="2">
    <source>
        <dbReference type="EMBL" id="QJA51149.1"/>
    </source>
</evidence>
<dbReference type="EMBL" id="MT144240">
    <property type="protein sequence ID" value="QJA51149.1"/>
    <property type="molecule type" value="Genomic_DNA"/>
</dbReference>
<dbReference type="AlphaFoldDB" id="A0A6H1ZUJ6"/>
<protein>
    <submittedName>
        <fullName evidence="2">Uncharacterized protein</fullName>
    </submittedName>
</protein>
<name>A0A6H1ZUJ6_9ZZZZ</name>
<feature type="coiled-coil region" evidence="1">
    <location>
        <begin position="23"/>
        <end position="50"/>
    </location>
</feature>
<keyword evidence="1" id="KW-0175">Coiled coil</keyword>
<organism evidence="2">
    <name type="scientific">viral metagenome</name>
    <dbReference type="NCBI Taxonomy" id="1070528"/>
    <lineage>
        <taxon>unclassified sequences</taxon>
        <taxon>metagenomes</taxon>
        <taxon>organismal metagenomes</taxon>
    </lineage>
</organism>